<evidence type="ECO:0000313" key="1">
    <source>
        <dbReference type="EMBL" id="RBP01069.1"/>
    </source>
</evidence>
<gene>
    <name evidence="1" type="ORF">DFR50_15914</name>
</gene>
<keyword evidence="2" id="KW-1185">Reference proteome</keyword>
<evidence type="ECO:0000313" key="2">
    <source>
        <dbReference type="Proteomes" id="UP000253529"/>
    </source>
</evidence>
<comment type="caution">
    <text evidence="1">The sequence shown here is derived from an EMBL/GenBank/DDBJ whole genome shotgun (WGS) entry which is preliminary data.</text>
</comment>
<dbReference type="InterPro" id="IPR011101">
    <property type="entry name" value="DUF5131"/>
</dbReference>
<dbReference type="Proteomes" id="UP000253529">
    <property type="component" value="Unassembled WGS sequence"/>
</dbReference>
<organism evidence="1 2">
    <name type="scientific">Roseiarcus fermentans</name>
    <dbReference type="NCBI Taxonomy" id="1473586"/>
    <lineage>
        <taxon>Bacteria</taxon>
        <taxon>Pseudomonadati</taxon>
        <taxon>Pseudomonadota</taxon>
        <taxon>Alphaproteobacteria</taxon>
        <taxon>Hyphomicrobiales</taxon>
        <taxon>Roseiarcaceae</taxon>
        <taxon>Roseiarcus</taxon>
    </lineage>
</organism>
<name>A0A366EHY9_9HYPH</name>
<protein>
    <submittedName>
        <fullName evidence="1">Protein gp37</fullName>
    </submittedName>
</protein>
<sequence length="397" mass="43807">MADATAIEWADATWNPIVGCSVVSPGCANCYAMRQAARLLDGNPKTPHYEGTTRTVNGNPVWTGSVGLSDDALLDPLAWRKPRRVFVDSMGDLFHEAVPDAWIDLVFAVMALSPAHSFLVLTKRSRRMREWASGERDRMIARKCVDLWLDRKTAPGDDWPVETVGDIDRPDDLKLRAWPLPNVWLGVSAERQQEADARVPDLLATPAAVRFVSCEPLLGPVRLDRIGEDTDDFKDCGGHPDPHWPIDAVDTMWLDALRGRYDAEARNAGGERLGSVDVGLIHGGGTLDWVIAGGESGPGARPMHPDWARGLRDQCASAGVPFFFKQHGEWATVFDRDHDDPDWRRCGKVLHETPNGQWLNLAGGQGFHGDRVVRVNRLGKRRAGRALDGAEHSAFPL</sequence>
<dbReference type="OrthoDB" id="9787478at2"/>
<reference evidence="1 2" key="1">
    <citation type="submission" date="2018-06" db="EMBL/GenBank/DDBJ databases">
        <title>Genomic Encyclopedia of Type Strains, Phase IV (KMG-IV): sequencing the most valuable type-strain genomes for metagenomic binning, comparative biology and taxonomic classification.</title>
        <authorList>
            <person name="Goeker M."/>
        </authorList>
    </citation>
    <scope>NUCLEOTIDE SEQUENCE [LARGE SCALE GENOMIC DNA]</scope>
    <source>
        <strain evidence="1 2">DSM 24875</strain>
    </source>
</reference>
<dbReference type="AlphaFoldDB" id="A0A366EHY9"/>
<proteinExistence type="predicted"/>
<dbReference type="EMBL" id="QNRK01000059">
    <property type="protein sequence ID" value="RBP01069.1"/>
    <property type="molecule type" value="Genomic_DNA"/>
</dbReference>
<dbReference type="Pfam" id="PF07505">
    <property type="entry name" value="DUF5131"/>
    <property type="match status" value="1"/>
</dbReference>
<dbReference type="RefSeq" id="WP_113893938.1">
    <property type="nucleotide sequence ID" value="NZ_QNRK01000059.1"/>
</dbReference>
<accession>A0A366EHY9</accession>